<name>A0AAN7NIG3_MYCAM</name>
<dbReference type="EMBL" id="JAUNZN010000009">
    <property type="protein sequence ID" value="KAK4816235.1"/>
    <property type="molecule type" value="Genomic_DNA"/>
</dbReference>
<keyword evidence="3" id="KW-1185">Reference proteome</keyword>
<protein>
    <submittedName>
        <fullName evidence="2">Uncharacterized protein</fullName>
    </submittedName>
</protein>
<dbReference type="Proteomes" id="UP001333110">
    <property type="component" value="Unassembled WGS sequence"/>
</dbReference>
<sequence length="146" mass="16309">MHQHMPGADWLERSSSEKALEGPCGQHLTTSQQCALAAKKANSLLCCIRKVEQVERGDPSPLLSTDVSSGPVFDVGDGTEETQRLRGSNRTRGNGMKMCWGKFRLDVRKQFFTERVISPWNRLLREVVMAPSLPESKEHLDDALTV</sequence>
<comment type="caution">
    <text evidence="2">The sequence shown here is derived from an EMBL/GenBank/DDBJ whole genome shotgun (WGS) entry which is preliminary data.</text>
</comment>
<evidence type="ECO:0000256" key="1">
    <source>
        <dbReference type="SAM" id="MobiDB-lite"/>
    </source>
</evidence>
<evidence type="ECO:0000313" key="3">
    <source>
        <dbReference type="Proteomes" id="UP001333110"/>
    </source>
</evidence>
<dbReference type="AlphaFoldDB" id="A0AAN7NIG3"/>
<evidence type="ECO:0000313" key="2">
    <source>
        <dbReference type="EMBL" id="KAK4816235.1"/>
    </source>
</evidence>
<accession>A0AAN7NIG3</accession>
<gene>
    <name evidence="2" type="ORF">QYF61_013643</name>
</gene>
<organism evidence="2 3">
    <name type="scientific">Mycteria americana</name>
    <name type="common">Wood stork</name>
    <dbReference type="NCBI Taxonomy" id="33587"/>
    <lineage>
        <taxon>Eukaryota</taxon>
        <taxon>Metazoa</taxon>
        <taxon>Chordata</taxon>
        <taxon>Craniata</taxon>
        <taxon>Vertebrata</taxon>
        <taxon>Euteleostomi</taxon>
        <taxon>Archelosauria</taxon>
        <taxon>Archosauria</taxon>
        <taxon>Dinosauria</taxon>
        <taxon>Saurischia</taxon>
        <taxon>Theropoda</taxon>
        <taxon>Coelurosauria</taxon>
        <taxon>Aves</taxon>
        <taxon>Neognathae</taxon>
        <taxon>Neoaves</taxon>
        <taxon>Aequornithes</taxon>
        <taxon>Ciconiiformes</taxon>
        <taxon>Ciconiidae</taxon>
        <taxon>Mycteria</taxon>
    </lineage>
</organism>
<feature type="region of interest" description="Disordered" evidence="1">
    <location>
        <begin position="58"/>
        <end position="90"/>
    </location>
</feature>
<reference evidence="2 3" key="1">
    <citation type="journal article" date="2023" name="J. Hered.">
        <title>Chromosome-level genome of the wood stork (Mycteria americana) provides insight into avian chromosome evolution.</title>
        <authorList>
            <person name="Flamio R. Jr."/>
            <person name="Ramstad K.M."/>
        </authorList>
    </citation>
    <scope>NUCLEOTIDE SEQUENCE [LARGE SCALE GENOMIC DNA]</scope>
    <source>
        <strain evidence="2">JAX WOST 10</strain>
    </source>
</reference>
<proteinExistence type="predicted"/>